<feature type="domain" description="DUF4985" evidence="2">
    <location>
        <begin position="311"/>
        <end position="431"/>
    </location>
</feature>
<dbReference type="PANTHER" id="PTHR43405:SF1">
    <property type="entry name" value="GLYCOSYL HYDROLASE DIGH"/>
    <property type="match status" value="1"/>
</dbReference>
<organism evidence="3 4">
    <name type="scientific">Segatella cerevisiae</name>
    <dbReference type="NCBI Taxonomy" id="2053716"/>
    <lineage>
        <taxon>Bacteria</taxon>
        <taxon>Pseudomonadati</taxon>
        <taxon>Bacteroidota</taxon>
        <taxon>Bacteroidia</taxon>
        <taxon>Bacteroidales</taxon>
        <taxon>Prevotellaceae</taxon>
        <taxon>Segatella</taxon>
    </lineage>
</organism>
<dbReference type="InterPro" id="IPR052177">
    <property type="entry name" value="Divisome_Glycosyl_Hydrolase"/>
</dbReference>
<dbReference type="RefSeq" id="WP_252761592.1">
    <property type="nucleotide sequence ID" value="NZ_JAMXLY010000044.1"/>
</dbReference>
<feature type="chain" id="PRO_5047332450" evidence="1">
    <location>
        <begin position="25"/>
        <end position="442"/>
    </location>
</feature>
<evidence type="ECO:0000313" key="4">
    <source>
        <dbReference type="Proteomes" id="UP001204015"/>
    </source>
</evidence>
<name>A0ABT1BYS1_9BACT</name>
<keyword evidence="4" id="KW-1185">Reference proteome</keyword>
<dbReference type="InterPro" id="IPR028212">
    <property type="entry name" value="GHL6"/>
</dbReference>
<accession>A0ABT1BYS1</accession>
<dbReference type="InterPro" id="IPR017853">
    <property type="entry name" value="GH"/>
</dbReference>
<dbReference type="EMBL" id="JAMXLY010000044">
    <property type="protein sequence ID" value="MCO6026236.1"/>
    <property type="molecule type" value="Genomic_DNA"/>
</dbReference>
<gene>
    <name evidence="3" type="ORF">NG821_10355</name>
</gene>
<evidence type="ECO:0000256" key="1">
    <source>
        <dbReference type="SAM" id="SignalP"/>
    </source>
</evidence>
<protein>
    <submittedName>
        <fullName evidence="3">Family 10 glycosylhydrolase</fullName>
    </submittedName>
</protein>
<sequence>MKKRSTILTLFMLLCMTGVPLCMDAGSTLPSKRAFMWVDAEANFRCFSCPDSIDFYLDKIKQLGFTDVVVDVRPISGEVLFSTKYAPRLKEWNHTVRPNFDYLGRFITSAHRLGLKVHASLNVFSAGHNYFDRGLIYSGHPKWASVVYTPKGLMPITKQKEKYAAMVNPVNRSYRKYIIKVLDDLVRQYPGLDGIILDRVRYDGIEADFSSASEKGFEKYSGIKLKHFPEDIFTWKKDTTGQYVVQRGRYFNQWIEYRASVIYQVMRELRDAVKSVNPAISFGTYTGAWYPSYYEVGVNFASQHYDPSKKDWATPHYAQTGYAELIDTYITGNYYTDISISEAEQNKKGVRNETDSETQFGTWYSVEGSCRHLRHILCGKPFYGGILAEQFYNCPKKLAQSIETNLKYSDGVMVFDICHLIQHRNLWDEVKKGMQKAGLLNL</sequence>
<evidence type="ECO:0000313" key="3">
    <source>
        <dbReference type="EMBL" id="MCO6026236.1"/>
    </source>
</evidence>
<dbReference type="PANTHER" id="PTHR43405">
    <property type="entry name" value="GLYCOSYL HYDROLASE DIGH"/>
    <property type="match status" value="1"/>
</dbReference>
<evidence type="ECO:0000259" key="2">
    <source>
        <dbReference type="Pfam" id="PF16373"/>
    </source>
</evidence>
<reference evidence="3 4" key="1">
    <citation type="submission" date="2022-06" db="EMBL/GenBank/DDBJ databases">
        <title>A taxonomic note on the genus Prevotella: Description of four novel genera and emended description of the genera Hallella and Xylanibacter.</title>
        <authorList>
            <person name="Hitch T.C.A."/>
        </authorList>
    </citation>
    <scope>NUCLEOTIDE SEQUENCE [LARGE SCALE GENOMIC DNA]</scope>
    <source>
        <strain evidence="3 4">DSM 100619</strain>
    </source>
</reference>
<comment type="caution">
    <text evidence="3">The sequence shown here is derived from an EMBL/GenBank/DDBJ whole genome shotgun (WGS) entry which is preliminary data.</text>
</comment>
<dbReference type="SUPFAM" id="SSF51445">
    <property type="entry name" value="(Trans)glycosidases"/>
    <property type="match status" value="1"/>
</dbReference>
<keyword evidence="1" id="KW-0732">Signal</keyword>
<dbReference type="Proteomes" id="UP001204015">
    <property type="component" value="Unassembled WGS sequence"/>
</dbReference>
<dbReference type="Gene3D" id="3.20.20.80">
    <property type="entry name" value="Glycosidases"/>
    <property type="match status" value="1"/>
</dbReference>
<dbReference type="Pfam" id="PF16373">
    <property type="entry name" value="DUF4985"/>
    <property type="match status" value="1"/>
</dbReference>
<dbReference type="InterPro" id="IPR032280">
    <property type="entry name" value="DUF4985"/>
</dbReference>
<dbReference type="Pfam" id="PF14871">
    <property type="entry name" value="GHL6"/>
    <property type="match status" value="1"/>
</dbReference>
<feature type="signal peptide" evidence="1">
    <location>
        <begin position="1"/>
        <end position="24"/>
    </location>
</feature>
<proteinExistence type="predicted"/>